<evidence type="ECO:0000313" key="2">
    <source>
        <dbReference type="Proteomes" id="UP000593577"/>
    </source>
</evidence>
<dbReference type="Proteomes" id="UP000593577">
    <property type="component" value="Unassembled WGS sequence"/>
</dbReference>
<comment type="caution">
    <text evidence="1">The sequence shown here is derived from an EMBL/GenBank/DDBJ whole genome shotgun (WGS) entry which is preliminary data.</text>
</comment>
<sequence length="29" mass="3614">MKKKKKFYRSRLIQGRKQMWEITSLWGVS</sequence>
<name>A0A7J8YQQ7_GOSAI</name>
<dbReference type="AlphaFoldDB" id="A0A7J8YQQ7"/>
<proteinExistence type="predicted"/>
<organism evidence="1 2">
    <name type="scientific">Gossypium aridum</name>
    <name type="common">American cotton</name>
    <name type="synonym">Erioxylum aridum</name>
    <dbReference type="NCBI Taxonomy" id="34290"/>
    <lineage>
        <taxon>Eukaryota</taxon>
        <taxon>Viridiplantae</taxon>
        <taxon>Streptophyta</taxon>
        <taxon>Embryophyta</taxon>
        <taxon>Tracheophyta</taxon>
        <taxon>Spermatophyta</taxon>
        <taxon>Magnoliopsida</taxon>
        <taxon>eudicotyledons</taxon>
        <taxon>Gunneridae</taxon>
        <taxon>Pentapetalae</taxon>
        <taxon>rosids</taxon>
        <taxon>malvids</taxon>
        <taxon>Malvales</taxon>
        <taxon>Malvaceae</taxon>
        <taxon>Malvoideae</taxon>
        <taxon>Gossypium</taxon>
    </lineage>
</organism>
<evidence type="ECO:0000313" key="1">
    <source>
        <dbReference type="EMBL" id="MBA0701384.1"/>
    </source>
</evidence>
<accession>A0A7J8YQQ7</accession>
<dbReference type="EMBL" id="JABFAA010253732">
    <property type="protein sequence ID" value="MBA0701384.1"/>
    <property type="molecule type" value="Genomic_DNA"/>
</dbReference>
<protein>
    <submittedName>
        <fullName evidence="1">Uncharacterized protein</fullName>
    </submittedName>
</protein>
<gene>
    <name evidence="1" type="ORF">Goari_027378</name>
</gene>
<reference evidence="1 2" key="1">
    <citation type="journal article" date="2019" name="Genome Biol. Evol.">
        <title>Insights into the evolution of the New World diploid cottons (Gossypium, subgenus Houzingenia) based on genome sequencing.</title>
        <authorList>
            <person name="Grover C.E."/>
            <person name="Arick M.A. 2nd"/>
            <person name="Thrash A."/>
            <person name="Conover J.L."/>
            <person name="Sanders W.S."/>
            <person name="Peterson D.G."/>
            <person name="Frelichowski J.E."/>
            <person name="Scheffler J.A."/>
            <person name="Scheffler B.E."/>
            <person name="Wendel J.F."/>
        </authorList>
    </citation>
    <scope>NUCLEOTIDE SEQUENCE [LARGE SCALE GENOMIC DNA]</scope>
    <source>
        <strain evidence="1">185</strain>
        <tissue evidence="1">Leaf</tissue>
    </source>
</reference>
<keyword evidence="2" id="KW-1185">Reference proteome</keyword>